<dbReference type="AlphaFoldDB" id="A0A250VAS0"/>
<dbReference type="EMBL" id="BDQI01000004">
    <property type="protein sequence ID" value="GAX51261.1"/>
    <property type="molecule type" value="Genomic_DNA"/>
</dbReference>
<sequence length="76" mass="7947">MGTDEHVCPACRQPVTTTVVRRHKTLGAFVPVWGPGPCHNPECETYVGEPGAGAGAEPGRGTGEPREHPGESVAEK</sequence>
<dbReference type="STRING" id="1963.AQJ27_16785"/>
<feature type="compositionally biased region" description="Basic and acidic residues" evidence="1">
    <location>
        <begin position="63"/>
        <end position="76"/>
    </location>
</feature>
<protein>
    <submittedName>
        <fullName evidence="2">Uncharacterized protein</fullName>
    </submittedName>
</protein>
<feature type="region of interest" description="Disordered" evidence="1">
    <location>
        <begin position="47"/>
        <end position="76"/>
    </location>
</feature>
<name>A0A250VAS0_STROL</name>
<evidence type="ECO:0000313" key="3">
    <source>
        <dbReference type="Proteomes" id="UP000217446"/>
    </source>
</evidence>
<accession>A0A250VAS0</accession>
<keyword evidence="3" id="KW-1185">Reference proteome</keyword>
<proteinExistence type="predicted"/>
<reference evidence="3" key="1">
    <citation type="submission" date="2017-05" db="EMBL/GenBank/DDBJ databases">
        <title>Streptomyces olivochromogenes NBRC 3561 whole genome shotgun sequence.</title>
        <authorList>
            <person name="Dohra H."/>
            <person name="Kodani S."/>
        </authorList>
    </citation>
    <scope>NUCLEOTIDE SEQUENCE [LARGE SCALE GENOMIC DNA]</scope>
    <source>
        <strain evidence="3">NBRC 3561</strain>
    </source>
</reference>
<dbReference type="Proteomes" id="UP000217446">
    <property type="component" value="Unassembled WGS sequence"/>
</dbReference>
<evidence type="ECO:0000256" key="1">
    <source>
        <dbReference type="SAM" id="MobiDB-lite"/>
    </source>
</evidence>
<feature type="compositionally biased region" description="Gly residues" evidence="1">
    <location>
        <begin position="50"/>
        <end position="62"/>
    </location>
</feature>
<organism evidence="2 3">
    <name type="scientific">Streptomyces olivochromogenes</name>
    <dbReference type="NCBI Taxonomy" id="1963"/>
    <lineage>
        <taxon>Bacteria</taxon>
        <taxon>Bacillati</taxon>
        <taxon>Actinomycetota</taxon>
        <taxon>Actinomycetes</taxon>
        <taxon>Kitasatosporales</taxon>
        <taxon>Streptomycetaceae</taxon>
        <taxon>Streptomyces</taxon>
    </lineage>
</organism>
<evidence type="ECO:0000313" key="2">
    <source>
        <dbReference type="EMBL" id="GAX51261.1"/>
    </source>
</evidence>
<gene>
    <name evidence="2" type="ORF">SO3561_02762</name>
</gene>
<dbReference type="RefSeq" id="WP_067368738.1">
    <property type="nucleotide sequence ID" value="NZ_BDQI01000004.1"/>
</dbReference>
<comment type="caution">
    <text evidence="2">The sequence shown here is derived from an EMBL/GenBank/DDBJ whole genome shotgun (WGS) entry which is preliminary data.</text>
</comment>